<dbReference type="Pfam" id="PF03193">
    <property type="entry name" value="RsgA_GTPase"/>
    <property type="match status" value="1"/>
</dbReference>
<comment type="caution">
    <text evidence="5">The sequence shown here is derived from an EMBL/GenBank/DDBJ whole genome shotgun (WGS) entry which is preliminary data.</text>
</comment>
<dbReference type="SUPFAM" id="SSF52540">
    <property type="entry name" value="P-loop containing nucleoside triphosphate hydrolases"/>
    <property type="match status" value="1"/>
</dbReference>
<dbReference type="InterPro" id="IPR027417">
    <property type="entry name" value="P-loop_NTPase"/>
</dbReference>
<keyword evidence="1" id="KW-0547">Nucleotide-binding</keyword>
<feature type="domain" description="EngC GTPase" evidence="3">
    <location>
        <begin position="1"/>
        <end position="133"/>
    </location>
</feature>
<protein>
    <submittedName>
        <fullName evidence="5">Ribosome small subunit-dependent GTPase A</fullName>
    </submittedName>
</protein>
<evidence type="ECO:0000313" key="5">
    <source>
        <dbReference type="EMBL" id="MBO8414631.1"/>
    </source>
</evidence>
<dbReference type="CDD" id="cd01854">
    <property type="entry name" value="YjeQ_EngC"/>
    <property type="match status" value="1"/>
</dbReference>
<keyword evidence="2" id="KW-0342">GTP-binding</keyword>
<evidence type="ECO:0000313" key="6">
    <source>
        <dbReference type="Proteomes" id="UP000823629"/>
    </source>
</evidence>
<dbReference type="Gene3D" id="1.10.40.50">
    <property type="entry name" value="Probable gtpase engc, domain 3"/>
    <property type="match status" value="1"/>
</dbReference>
<dbReference type="PROSITE" id="PS50936">
    <property type="entry name" value="ENGC_GTPASE"/>
    <property type="match status" value="1"/>
</dbReference>
<dbReference type="AlphaFoldDB" id="A0A9D9DAQ3"/>
<dbReference type="InterPro" id="IPR004881">
    <property type="entry name" value="Ribosome_biogen_GTPase_RsgA"/>
</dbReference>
<gene>
    <name evidence="5" type="primary">rsgA</name>
    <name evidence="5" type="ORF">IAC78_04095</name>
</gene>
<dbReference type="PANTHER" id="PTHR32120">
    <property type="entry name" value="SMALL RIBOSOMAL SUBUNIT BIOGENESIS GTPASE RSGA"/>
    <property type="match status" value="1"/>
</dbReference>
<evidence type="ECO:0000256" key="2">
    <source>
        <dbReference type="ARBA" id="ARBA00023134"/>
    </source>
</evidence>
<dbReference type="InterPro" id="IPR010914">
    <property type="entry name" value="RsgA_GTPase_dom"/>
</dbReference>
<evidence type="ECO:0000259" key="3">
    <source>
        <dbReference type="PROSITE" id="PS50936"/>
    </source>
</evidence>
<dbReference type="GO" id="GO:0005525">
    <property type="term" value="F:GTP binding"/>
    <property type="evidence" value="ECO:0007669"/>
    <property type="project" value="UniProtKB-KW"/>
</dbReference>
<feature type="non-terminal residue" evidence="5">
    <location>
        <position position="1"/>
    </location>
</feature>
<proteinExistence type="predicted"/>
<evidence type="ECO:0000256" key="1">
    <source>
        <dbReference type="ARBA" id="ARBA00022741"/>
    </source>
</evidence>
<dbReference type="PANTHER" id="PTHR32120:SF11">
    <property type="entry name" value="SMALL RIBOSOMAL SUBUNIT BIOGENESIS GTPASE RSGA 1, MITOCHONDRIAL-RELATED"/>
    <property type="match status" value="1"/>
</dbReference>
<dbReference type="NCBIfam" id="TIGR00157">
    <property type="entry name" value="ribosome small subunit-dependent GTPase A"/>
    <property type="match status" value="1"/>
</dbReference>
<dbReference type="EMBL" id="JADING010000117">
    <property type="protein sequence ID" value="MBO8414631.1"/>
    <property type="molecule type" value="Genomic_DNA"/>
</dbReference>
<dbReference type="Proteomes" id="UP000823629">
    <property type="component" value="Unassembled WGS sequence"/>
</dbReference>
<dbReference type="Gene3D" id="3.40.50.300">
    <property type="entry name" value="P-loop containing nucleotide triphosphate hydrolases"/>
    <property type="match status" value="1"/>
</dbReference>
<organism evidence="5 6">
    <name type="scientific">Candidatus Scatoplasma merdavium</name>
    <dbReference type="NCBI Taxonomy" id="2840932"/>
    <lineage>
        <taxon>Bacteria</taxon>
        <taxon>Bacillati</taxon>
        <taxon>Bacillota</taxon>
        <taxon>Bacilli</taxon>
        <taxon>Bacillales</taxon>
        <taxon>Candidatus Scatoplasma</taxon>
    </lineage>
</organism>
<name>A0A9D9DAQ3_9BACL</name>
<reference evidence="5" key="2">
    <citation type="journal article" date="2021" name="PeerJ">
        <title>Extensive microbial diversity within the chicken gut microbiome revealed by metagenomics and culture.</title>
        <authorList>
            <person name="Gilroy R."/>
            <person name="Ravi A."/>
            <person name="Getino M."/>
            <person name="Pursley I."/>
            <person name="Horton D.L."/>
            <person name="Alikhan N.F."/>
            <person name="Baker D."/>
            <person name="Gharbi K."/>
            <person name="Hall N."/>
            <person name="Watson M."/>
            <person name="Adriaenssens E.M."/>
            <person name="Foster-Nyarko E."/>
            <person name="Jarju S."/>
            <person name="Secka A."/>
            <person name="Antonio M."/>
            <person name="Oren A."/>
            <person name="Chaudhuri R.R."/>
            <person name="La Ragione R."/>
            <person name="Hildebrand F."/>
            <person name="Pallen M.J."/>
        </authorList>
    </citation>
    <scope>NUCLEOTIDE SEQUENCE</scope>
    <source>
        <strain evidence="5">1748</strain>
    </source>
</reference>
<evidence type="ECO:0000259" key="4">
    <source>
        <dbReference type="PROSITE" id="PS51721"/>
    </source>
</evidence>
<accession>A0A9D9DAQ3</accession>
<dbReference type="PROSITE" id="PS51721">
    <property type="entry name" value="G_CP"/>
    <property type="match status" value="1"/>
</dbReference>
<feature type="domain" description="CP-type G" evidence="4">
    <location>
        <begin position="1"/>
        <end position="135"/>
    </location>
</feature>
<dbReference type="InterPro" id="IPR030378">
    <property type="entry name" value="G_CP_dom"/>
</dbReference>
<reference evidence="5" key="1">
    <citation type="submission" date="2020-10" db="EMBL/GenBank/DDBJ databases">
        <authorList>
            <person name="Gilroy R."/>
        </authorList>
    </citation>
    <scope>NUCLEOTIDE SEQUENCE</scope>
    <source>
        <strain evidence="5">1748</strain>
    </source>
</reference>
<dbReference type="GO" id="GO:0003924">
    <property type="term" value="F:GTPase activity"/>
    <property type="evidence" value="ECO:0007669"/>
    <property type="project" value="InterPro"/>
</dbReference>
<sequence length="202" mass="22831">SSYLLDKFITYLNKCGVNSSIVFTKIDMLDDNELKTIQAYASYYQKIGYKTYLTSSLNPDSYALLKKDIEFKKCAFSGQTGAGKSTLINSLDPSFNRDIGEYSKALGRGKHQTKEVVLLPFQGGYIGDTPGFSSLDLNLIGLKKRDVYQYFPGFERYLGKCFFNDCTHINERDCEVKKAVDNGEISLEAYQNYLKLVDEVIS</sequence>